<dbReference type="InterPro" id="IPR025368">
    <property type="entry name" value="DUF4272"/>
</dbReference>
<name>A0ABT6FI99_9BACT</name>
<gene>
    <name evidence="1" type="ORF">PZE19_26165</name>
</gene>
<dbReference type="Proteomes" id="UP001216907">
    <property type="component" value="Unassembled WGS sequence"/>
</dbReference>
<comment type="caution">
    <text evidence="1">The sequence shown here is derived from an EMBL/GenBank/DDBJ whole genome shotgun (WGS) entry which is preliminary data.</text>
</comment>
<sequence length="244" mass="27008">MGGGTDPGGDDREGAPPEARVVAARALIQGAVACRGSIEFEFEHDADGAVDFNDRLVRWLGDLGLFAAIEPLEAALLETPVGSIPRSKAIESTWACEGMAILAWSLGRVDLPSHDQLVDKFAVADALGFLGDDARSLLERPALRPLDELAAYREFCYDVHVRLRGRLKGRKPLARPIETRSIERLPLEKLRIVVREDLAIDGRPIEECVDRRVAEVERVTHHRHRASIWLVGEHPLYTETPVDT</sequence>
<organism evidence="1 2">
    <name type="scientific">Paludisphaera mucosa</name>
    <dbReference type="NCBI Taxonomy" id="3030827"/>
    <lineage>
        <taxon>Bacteria</taxon>
        <taxon>Pseudomonadati</taxon>
        <taxon>Planctomycetota</taxon>
        <taxon>Planctomycetia</taxon>
        <taxon>Isosphaerales</taxon>
        <taxon>Isosphaeraceae</taxon>
        <taxon>Paludisphaera</taxon>
    </lineage>
</organism>
<protein>
    <submittedName>
        <fullName evidence="1">DUF4272 domain-containing protein</fullName>
    </submittedName>
</protein>
<dbReference type="EMBL" id="JARRAG010000002">
    <property type="protein sequence ID" value="MDG3007264.1"/>
    <property type="molecule type" value="Genomic_DNA"/>
</dbReference>
<dbReference type="RefSeq" id="WP_277863549.1">
    <property type="nucleotide sequence ID" value="NZ_JARRAG010000002.1"/>
</dbReference>
<proteinExistence type="predicted"/>
<dbReference type="Pfam" id="PF14094">
    <property type="entry name" value="DUF4272"/>
    <property type="match status" value="1"/>
</dbReference>
<keyword evidence="2" id="KW-1185">Reference proteome</keyword>
<evidence type="ECO:0000313" key="1">
    <source>
        <dbReference type="EMBL" id="MDG3007264.1"/>
    </source>
</evidence>
<evidence type="ECO:0000313" key="2">
    <source>
        <dbReference type="Proteomes" id="UP001216907"/>
    </source>
</evidence>
<accession>A0ABT6FI99</accession>
<reference evidence="1 2" key="1">
    <citation type="submission" date="2023-03" db="EMBL/GenBank/DDBJ databases">
        <title>Paludisphaera mucosa sp. nov. a novel planctomycete from northern fen.</title>
        <authorList>
            <person name="Ivanova A."/>
        </authorList>
    </citation>
    <scope>NUCLEOTIDE SEQUENCE [LARGE SCALE GENOMIC DNA]</scope>
    <source>
        <strain evidence="1 2">Pla2</strain>
    </source>
</reference>